<dbReference type="AlphaFoldDB" id="A0A0R3QMH7"/>
<keyword evidence="6" id="KW-0812">Transmembrane</keyword>
<evidence type="ECO:0000256" key="2">
    <source>
        <dbReference type="ARBA" id="ARBA00009063"/>
    </source>
</evidence>
<dbReference type="GO" id="GO:0006886">
    <property type="term" value="P:intracellular protein transport"/>
    <property type="evidence" value="ECO:0007669"/>
    <property type="project" value="InterPro"/>
</dbReference>
<dbReference type="PANTHER" id="PTHR19957">
    <property type="entry name" value="SYNTAXIN"/>
    <property type="match status" value="1"/>
</dbReference>
<feature type="domain" description="T-SNARE coiled-coil homology" evidence="7">
    <location>
        <begin position="232"/>
        <end position="294"/>
    </location>
</feature>
<protein>
    <submittedName>
        <fullName evidence="10">t-SNARE coiled-coil homology domain-containing protein</fullName>
    </submittedName>
</protein>
<evidence type="ECO:0000259" key="7">
    <source>
        <dbReference type="PROSITE" id="PS50192"/>
    </source>
</evidence>
<dbReference type="PROSITE" id="PS50192">
    <property type="entry name" value="T_SNARE"/>
    <property type="match status" value="1"/>
</dbReference>
<dbReference type="Pfam" id="PF00804">
    <property type="entry name" value="Syntaxin"/>
    <property type="match status" value="1"/>
</dbReference>
<feature type="coiled-coil region" evidence="5">
    <location>
        <begin position="27"/>
        <end position="54"/>
    </location>
</feature>
<dbReference type="PANTHER" id="PTHR19957:SF408">
    <property type="entry name" value="SYNTAXIN-3-RELATED"/>
    <property type="match status" value="1"/>
</dbReference>
<comment type="similarity">
    <text evidence="2">Belongs to the syntaxin family.</text>
</comment>
<dbReference type="STRING" id="42155.A0A0R3QMH7"/>
<reference evidence="8 9" key="2">
    <citation type="submission" date="2018-11" db="EMBL/GenBank/DDBJ databases">
        <authorList>
            <consortium name="Pathogen Informatics"/>
        </authorList>
    </citation>
    <scope>NUCLEOTIDE SEQUENCE [LARGE SCALE GENOMIC DNA]</scope>
</reference>
<keyword evidence="4" id="KW-0532">Neurotransmitter transport</keyword>
<keyword evidence="6" id="KW-1133">Transmembrane helix</keyword>
<feature type="transmembrane region" description="Helical" evidence="6">
    <location>
        <begin position="307"/>
        <end position="333"/>
    </location>
</feature>
<dbReference type="InterPro" id="IPR006011">
    <property type="entry name" value="Syntaxin_N"/>
</dbReference>
<evidence type="ECO:0000313" key="10">
    <source>
        <dbReference type="WBParaSite" id="BTMF_0000891201-mRNA-1"/>
    </source>
</evidence>
<organism evidence="10">
    <name type="scientific">Brugia timori</name>
    <dbReference type="NCBI Taxonomy" id="42155"/>
    <lineage>
        <taxon>Eukaryota</taxon>
        <taxon>Metazoa</taxon>
        <taxon>Ecdysozoa</taxon>
        <taxon>Nematoda</taxon>
        <taxon>Chromadorea</taxon>
        <taxon>Rhabditida</taxon>
        <taxon>Spirurina</taxon>
        <taxon>Spiruromorpha</taxon>
        <taxon>Filarioidea</taxon>
        <taxon>Onchocercidae</taxon>
        <taxon>Brugia</taxon>
    </lineage>
</organism>
<dbReference type="GO" id="GO:0048278">
    <property type="term" value="P:vesicle docking"/>
    <property type="evidence" value="ECO:0007669"/>
    <property type="project" value="TreeGrafter"/>
</dbReference>
<gene>
    <name evidence="8" type="ORF">BTMF_LOCUS6963</name>
</gene>
<accession>A0A0R3QMH7</accession>
<dbReference type="InterPro" id="IPR010989">
    <property type="entry name" value="SNARE"/>
</dbReference>
<dbReference type="Proteomes" id="UP000280834">
    <property type="component" value="Unassembled WGS sequence"/>
</dbReference>
<dbReference type="GO" id="GO:0012505">
    <property type="term" value="C:endomembrane system"/>
    <property type="evidence" value="ECO:0007669"/>
    <property type="project" value="TreeGrafter"/>
</dbReference>
<dbReference type="GO" id="GO:0005886">
    <property type="term" value="C:plasma membrane"/>
    <property type="evidence" value="ECO:0007669"/>
    <property type="project" value="TreeGrafter"/>
</dbReference>
<proteinExistence type="inferred from homology"/>
<dbReference type="SMART" id="SM00397">
    <property type="entry name" value="t_SNARE"/>
    <property type="match status" value="1"/>
</dbReference>
<dbReference type="GO" id="GO:0000149">
    <property type="term" value="F:SNARE binding"/>
    <property type="evidence" value="ECO:0007669"/>
    <property type="project" value="TreeGrafter"/>
</dbReference>
<keyword evidence="3" id="KW-0813">Transport</keyword>
<name>A0A0R3QMH7_9BILA</name>
<evidence type="ECO:0000313" key="9">
    <source>
        <dbReference type="Proteomes" id="UP000280834"/>
    </source>
</evidence>
<keyword evidence="6" id="KW-0472">Membrane</keyword>
<dbReference type="WBParaSite" id="BTMF_0000891201-mRNA-1">
    <property type="protein sequence ID" value="BTMF_0000891201-mRNA-1"/>
    <property type="gene ID" value="BTMF_0000891201"/>
</dbReference>
<reference evidence="10" key="1">
    <citation type="submission" date="2017-02" db="UniProtKB">
        <authorList>
            <consortium name="WormBaseParasite"/>
        </authorList>
    </citation>
    <scope>IDENTIFICATION</scope>
</reference>
<keyword evidence="5" id="KW-0175">Coiled coil</keyword>
<dbReference type="Gene3D" id="1.20.5.110">
    <property type="match status" value="1"/>
</dbReference>
<dbReference type="GO" id="GO:0031201">
    <property type="term" value="C:SNARE complex"/>
    <property type="evidence" value="ECO:0007669"/>
    <property type="project" value="TreeGrafter"/>
</dbReference>
<dbReference type="CDD" id="cd15848">
    <property type="entry name" value="SNARE_syntaxin1-like"/>
    <property type="match status" value="1"/>
</dbReference>
<dbReference type="Gene3D" id="1.20.58.70">
    <property type="match status" value="1"/>
</dbReference>
<dbReference type="SUPFAM" id="SSF47661">
    <property type="entry name" value="t-snare proteins"/>
    <property type="match status" value="1"/>
</dbReference>
<dbReference type="InterPro" id="IPR045242">
    <property type="entry name" value="Syntaxin"/>
</dbReference>
<dbReference type="PROSITE" id="PS00914">
    <property type="entry name" value="SYNTAXIN"/>
    <property type="match status" value="1"/>
</dbReference>
<dbReference type="InterPro" id="IPR006012">
    <property type="entry name" value="Syntaxin/epimorphin_CS"/>
</dbReference>
<evidence type="ECO:0000256" key="6">
    <source>
        <dbReference type="SAM" id="Phobius"/>
    </source>
</evidence>
<evidence type="ECO:0000313" key="8">
    <source>
        <dbReference type="EMBL" id="VDO23146.1"/>
    </source>
</evidence>
<keyword evidence="9" id="KW-1185">Reference proteome</keyword>
<evidence type="ECO:0000256" key="3">
    <source>
        <dbReference type="ARBA" id="ARBA00022448"/>
    </source>
</evidence>
<comment type="subcellular location">
    <subcellularLocation>
        <location evidence="1">Membrane</location>
        <topology evidence="1">Single-pass type IV membrane protein</topology>
    </subcellularLocation>
</comment>
<sequence length="336" mass="38633">MKDRLSDLQQFVVLNKLNLKVEVDESLGCSQNAKKEMSALVEQLEEKWADTSERTNLLNKVSSSKVNTFLTHVDELVNDMNMMETLLDEIKDWHCKIIAEPGDHPEMNIQLDDAVASYTTILYKTQAALKNISAEIERQFDKAADESAQTVEARIKKNQVMTLTKRLQGLLIAFNDEQLIYKDKCKRKIQSYLKISGNAVNEEDIEAIIEKGTLFEHTKGLLLAERDKKALYDEVKTRRDDIVKLESSIKELYGLFVELTTLIQSQSEMLNNIERNVESAVEYAQKAHMNMIKAKNMRANVRKKKMCLLILIIVCIIFIFCVGTMLFCFYVPFLCR</sequence>
<evidence type="ECO:0000256" key="5">
    <source>
        <dbReference type="SAM" id="Coils"/>
    </source>
</evidence>
<dbReference type="GO" id="GO:0006906">
    <property type="term" value="P:vesicle fusion"/>
    <property type="evidence" value="ECO:0007669"/>
    <property type="project" value="TreeGrafter"/>
</dbReference>
<evidence type="ECO:0000256" key="1">
    <source>
        <dbReference type="ARBA" id="ARBA00004211"/>
    </source>
</evidence>
<dbReference type="EMBL" id="UZAG01015760">
    <property type="protein sequence ID" value="VDO23146.1"/>
    <property type="molecule type" value="Genomic_DNA"/>
</dbReference>
<dbReference type="Pfam" id="PF05739">
    <property type="entry name" value="SNARE"/>
    <property type="match status" value="1"/>
</dbReference>
<dbReference type="GO" id="GO:0005484">
    <property type="term" value="F:SNAP receptor activity"/>
    <property type="evidence" value="ECO:0007669"/>
    <property type="project" value="InterPro"/>
</dbReference>
<dbReference type="GO" id="GO:0006887">
    <property type="term" value="P:exocytosis"/>
    <property type="evidence" value="ECO:0007669"/>
    <property type="project" value="TreeGrafter"/>
</dbReference>
<dbReference type="GO" id="GO:0006836">
    <property type="term" value="P:neurotransmitter transport"/>
    <property type="evidence" value="ECO:0007669"/>
    <property type="project" value="UniProtKB-KW"/>
</dbReference>
<evidence type="ECO:0000256" key="4">
    <source>
        <dbReference type="ARBA" id="ARBA00022775"/>
    </source>
</evidence>
<dbReference type="InterPro" id="IPR000727">
    <property type="entry name" value="T_SNARE_dom"/>
</dbReference>